<keyword evidence="2" id="KW-1185">Reference proteome</keyword>
<proteinExistence type="predicted"/>
<gene>
    <name evidence="1" type="ORF">GCM10016272_04890</name>
</gene>
<evidence type="ECO:0000313" key="2">
    <source>
        <dbReference type="Proteomes" id="UP000610203"/>
    </source>
</evidence>
<reference evidence="2" key="1">
    <citation type="journal article" date="2019" name="Int. J. Syst. Evol. Microbiol.">
        <title>The Global Catalogue of Microorganisms (GCM) 10K type strain sequencing project: providing services to taxonomists for standard genome sequencing and annotation.</title>
        <authorList>
            <consortium name="The Broad Institute Genomics Platform"/>
            <consortium name="The Broad Institute Genome Sequencing Center for Infectious Disease"/>
            <person name="Wu L."/>
            <person name="Ma J."/>
        </authorList>
    </citation>
    <scope>NUCLEOTIDE SEQUENCE [LARGE SCALE GENOMIC DNA]</scope>
    <source>
        <strain evidence="2">KCTC 42280</strain>
    </source>
</reference>
<sequence length="91" mass="10148">MNVQQTLNATIKTTIKATIKATMKNSIKDKRQPHHNEMVNNDINTKTWLFVPATRIDKVAKAFASGADAVFKIVGQIVDAPVIERCRQLLS</sequence>
<comment type="caution">
    <text evidence="1">The sequence shown here is derived from an EMBL/GenBank/DDBJ whole genome shotgun (WGS) entry which is preliminary data.</text>
</comment>
<accession>A0ABQ3GPD3</accession>
<evidence type="ECO:0000313" key="1">
    <source>
        <dbReference type="EMBL" id="GHD27100.1"/>
    </source>
</evidence>
<dbReference type="Proteomes" id="UP000610203">
    <property type="component" value="Unassembled WGS sequence"/>
</dbReference>
<protein>
    <submittedName>
        <fullName evidence="1">Uncharacterized protein</fullName>
    </submittedName>
</protein>
<name>A0ABQ3GPD3_9GAMM</name>
<organism evidence="1 2">
    <name type="scientific">Psychrobacter glaciei</name>
    <dbReference type="NCBI Taxonomy" id="619771"/>
    <lineage>
        <taxon>Bacteria</taxon>
        <taxon>Pseudomonadati</taxon>
        <taxon>Pseudomonadota</taxon>
        <taxon>Gammaproteobacteria</taxon>
        <taxon>Moraxellales</taxon>
        <taxon>Moraxellaceae</taxon>
        <taxon>Psychrobacter</taxon>
    </lineage>
</organism>
<dbReference type="EMBL" id="BMZR01000001">
    <property type="protein sequence ID" value="GHD27100.1"/>
    <property type="molecule type" value="Genomic_DNA"/>
</dbReference>